<proteinExistence type="predicted"/>
<name>A0ACB9AHZ5_CICIN</name>
<reference evidence="2" key="1">
    <citation type="journal article" date="2022" name="Mol. Ecol. Resour.">
        <title>The genomes of chicory, endive, great burdock and yacon provide insights into Asteraceae palaeo-polyploidization history and plant inulin production.</title>
        <authorList>
            <person name="Fan W."/>
            <person name="Wang S."/>
            <person name="Wang H."/>
            <person name="Wang A."/>
            <person name="Jiang F."/>
            <person name="Liu H."/>
            <person name="Zhao H."/>
            <person name="Xu D."/>
            <person name="Zhang Y."/>
        </authorList>
    </citation>
    <scope>NUCLEOTIDE SEQUENCE [LARGE SCALE GENOMIC DNA]</scope>
    <source>
        <strain evidence="2">cv. Punajuju</strain>
    </source>
</reference>
<sequence length="397" mass="44722">MAASELAGKSSFKRKKLIILVVVLSVSSVALLLSAVAYTCRKKKKNGRGYWTHTLNKDHTSADHVENLDELPFFSLHKIAKATNNFHVDNKIGEGGFGPVYKGVLKEGQVIAIKRLSETSQQGPDEFKNEVCCIAKLQHRNLVKLLGYCVDGNEKILIYEYMDNKSLDSFLFDETRSSMLDWPQRFEIIHGMARGILYLHQDSRLQIIHRDLKAANILLDHEMNPKISDFGLARKFVGHDAMAKTRNIVGTYGYISPEYAVHGHISVKSDVFSFGVIVLEIVSGKKNRGFSHEGHSDNLLGHAWRLYKEGNSVELMNASLHNSYVVSQIQRSIHVGLLCVQQHAEDRPTMSSVVSMLISEGTLPPPKQPAFFTEENYRELEFDSSLNDDMITLLYAR</sequence>
<keyword evidence="2" id="KW-1185">Reference proteome</keyword>
<organism evidence="1 2">
    <name type="scientific">Cichorium intybus</name>
    <name type="common">Chicory</name>
    <dbReference type="NCBI Taxonomy" id="13427"/>
    <lineage>
        <taxon>Eukaryota</taxon>
        <taxon>Viridiplantae</taxon>
        <taxon>Streptophyta</taxon>
        <taxon>Embryophyta</taxon>
        <taxon>Tracheophyta</taxon>
        <taxon>Spermatophyta</taxon>
        <taxon>Magnoliopsida</taxon>
        <taxon>eudicotyledons</taxon>
        <taxon>Gunneridae</taxon>
        <taxon>Pentapetalae</taxon>
        <taxon>asterids</taxon>
        <taxon>campanulids</taxon>
        <taxon>Asterales</taxon>
        <taxon>Asteraceae</taxon>
        <taxon>Cichorioideae</taxon>
        <taxon>Cichorieae</taxon>
        <taxon>Cichoriinae</taxon>
        <taxon>Cichorium</taxon>
    </lineage>
</organism>
<evidence type="ECO:0000313" key="2">
    <source>
        <dbReference type="Proteomes" id="UP001055811"/>
    </source>
</evidence>
<evidence type="ECO:0000313" key="1">
    <source>
        <dbReference type="EMBL" id="KAI3709313.1"/>
    </source>
</evidence>
<dbReference type="EMBL" id="CM042015">
    <property type="protein sequence ID" value="KAI3709313.1"/>
    <property type="molecule type" value="Genomic_DNA"/>
</dbReference>
<comment type="caution">
    <text evidence="1">The sequence shown here is derived from an EMBL/GenBank/DDBJ whole genome shotgun (WGS) entry which is preliminary data.</text>
</comment>
<dbReference type="Proteomes" id="UP001055811">
    <property type="component" value="Linkage Group LG07"/>
</dbReference>
<accession>A0ACB9AHZ5</accession>
<reference evidence="1 2" key="2">
    <citation type="journal article" date="2022" name="Mol. Ecol. Resour.">
        <title>The genomes of chicory, endive, great burdock and yacon provide insights into Asteraceae paleo-polyploidization history and plant inulin production.</title>
        <authorList>
            <person name="Fan W."/>
            <person name="Wang S."/>
            <person name="Wang H."/>
            <person name="Wang A."/>
            <person name="Jiang F."/>
            <person name="Liu H."/>
            <person name="Zhao H."/>
            <person name="Xu D."/>
            <person name="Zhang Y."/>
        </authorList>
    </citation>
    <scope>NUCLEOTIDE SEQUENCE [LARGE SCALE GENOMIC DNA]</scope>
    <source>
        <strain evidence="2">cv. Punajuju</strain>
        <tissue evidence="1">Leaves</tissue>
    </source>
</reference>
<protein>
    <submittedName>
        <fullName evidence="1">Uncharacterized protein</fullName>
    </submittedName>
</protein>
<gene>
    <name evidence="1" type="ORF">L2E82_39073</name>
</gene>